<gene>
    <name evidence="2" type="ORF">VQ02_19455</name>
</gene>
<name>A0A0J6SKQ4_9HYPH</name>
<keyword evidence="3" id="KW-1185">Reference proteome</keyword>
<feature type="region of interest" description="Disordered" evidence="1">
    <location>
        <begin position="62"/>
        <end position="94"/>
    </location>
</feature>
<protein>
    <submittedName>
        <fullName evidence="2">Uncharacterized protein</fullName>
    </submittedName>
</protein>
<organism evidence="2 3">
    <name type="scientific">Methylobacterium variabile</name>
    <dbReference type="NCBI Taxonomy" id="298794"/>
    <lineage>
        <taxon>Bacteria</taxon>
        <taxon>Pseudomonadati</taxon>
        <taxon>Pseudomonadota</taxon>
        <taxon>Alphaproteobacteria</taxon>
        <taxon>Hyphomicrobiales</taxon>
        <taxon>Methylobacteriaceae</taxon>
        <taxon>Methylobacterium</taxon>
    </lineage>
</organism>
<reference evidence="2 3" key="1">
    <citation type="submission" date="2015-03" db="EMBL/GenBank/DDBJ databases">
        <title>Genome sequencing of Methylobacterium variabile DSM 16961.</title>
        <authorList>
            <person name="Chaudhry V."/>
            <person name="Patil P.B."/>
        </authorList>
    </citation>
    <scope>NUCLEOTIDE SEQUENCE [LARGE SCALE GENOMIC DNA]</scope>
    <source>
        <strain evidence="2 3">DSM 16961</strain>
    </source>
</reference>
<dbReference type="Proteomes" id="UP000035955">
    <property type="component" value="Unassembled WGS sequence"/>
</dbReference>
<dbReference type="AlphaFoldDB" id="A0A0J6SKQ4"/>
<evidence type="ECO:0000313" key="2">
    <source>
        <dbReference type="EMBL" id="KMO34214.1"/>
    </source>
</evidence>
<sequence>MVSMTTVESLACECAEMAYYAEQDGCQGFAEALRVFSHKHRIKALEIAGKLALLEEQHRNLLRPKAGPLRQPVPDPQRRLQHGRCSGTRARRHR</sequence>
<dbReference type="PATRIC" id="fig|298794.3.peg.1200"/>
<evidence type="ECO:0000256" key="1">
    <source>
        <dbReference type="SAM" id="MobiDB-lite"/>
    </source>
</evidence>
<evidence type="ECO:0000313" key="3">
    <source>
        <dbReference type="Proteomes" id="UP000035955"/>
    </source>
</evidence>
<comment type="caution">
    <text evidence="2">The sequence shown here is derived from an EMBL/GenBank/DDBJ whole genome shotgun (WGS) entry which is preliminary data.</text>
</comment>
<accession>A0A0J6SKQ4</accession>
<dbReference type="EMBL" id="LABY01000138">
    <property type="protein sequence ID" value="KMO34214.1"/>
    <property type="molecule type" value="Genomic_DNA"/>
</dbReference>
<proteinExistence type="predicted"/>